<proteinExistence type="predicted"/>
<dbReference type="EMBL" id="JARIHO010000006">
    <property type="protein sequence ID" value="KAJ7359589.1"/>
    <property type="molecule type" value="Genomic_DNA"/>
</dbReference>
<protein>
    <submittedName>
        <fullName evidence="1">Uncharacterized protein</fullName>
    </submittedName>
</protein>
<keyword evidence="2" id="KW-1185">Reference proteome</keyword>
<dbReference type="AlphaFoldDB" id="A0AAD7AIW1"/>
<gene>
    <name evidence="1" type="ORF">DFH08DRAFT_1075008</name>
</gene>
<evidence type="ECO:0000313" key="2">
    <source>
        <dbReference type="Proteomes" id="UP001218218"/>
    </source>
</evidence>
<sequence length="143" mass="15573">MSAPLHKPLLLPGIAPHLFQTRLARRPFKTLNMPESDTSMSSDYAGRRAAEALVEAQAAQIVHLQGTVDSLTSQVHTTTNLHHNAQRQLQQATLHLGIIIAVYAEKNEHSLEGALVAAREFWKEMMDCGSAPVSSAPSVPRST</sequence>
<name>A0AAD7AIW1_9AGAR</name>
<reference evidence="1" key="1">
    <citation type="submission" date="2023-03" db="EMBL/GenBank/DDBJ databases">
        <title>Massive genome expansion in bonnet fungi (Mycena s.s.) driven by repeated elements and novel gene families across ecological guilds.</title>
        <authorList>
            <consortium name="Lawrence Berkeley National Laboratory"/>
            <person name="Harder C.B."/>
            <person name="Miyauchi S."/>
            <person name="Viragh M."/>
            <person name="Kuo A."/>
            <person name="Thoen E."/>
            <person name="Andreopoulos B."/>
            <person name="Lu D."/>
            <person name="Skrede I."/>
            <person name="Drula E."/>
            <person name="Henrissat B."/>
            <person name="Morin E."/>
            <person name="Kohler A."/>
            <person name="Barry K."/>
            <person name="LaButti K."/>
            <person name="Morin E."/>
            <person name="Salamov A."/>
            <person name="Lipzen A."/>
            <person name="Mereny Z."/>
            <person name="Hegedus B."/>
            <person name="Baldrian P."/>
            <person name="Stursova M."/>
            <person name="Weitz H."/>
            <person name="Taylor A."/>
            <person name="Grigoriev I.V."/>
            <person name="Nagy L.G."/>
            <person name="Martin F."/>
            <person name="Kauserud H."/>
        </authorList>
    </citation>
    <scope>NUCLEOTIDE SEQUENCE</scope>
    <source>
        <strain evidence="1">CBHHK002</strain>
    </source>
</reference>
<dbReference type="Proteomes" id="UP001218218">
    <property type="component" value="Unassembled WGS sequence"/>
</dbReference>
<accession>A0AAD7AIW1</accession>
<evidence type="ECO:0000313" key="1">
    <source>
        <dbReference type="EMBL" id="KAJ7359589.1"/>
    </source>
</evidence>
<comment type="caution">
    <text evidence="1">The sequence shown here is derived from an EMBL/GenBank/DDBJ whole genome shotgun (WGS) entry which is preliminary data.</text>
</comment>
<organism evidence="1 2">
    <name type="scientific">Mycena albidolilacea</name>
    <dbReference type="NCBI Taxonomy" id="1033008"/>
    <lineage>
        <taxon>Eukaryota</taxon>
        <taxon>Fungi</taxon>
        <taxon>Dikarya</taxon>
        <taxon>Basidiomycota</taxon>
        <taxon>Agaricomycotina</taxon>
        <taxon>Agaricomycetes</taxon>
        <taxon>Agaricomycetidae</taxon>
        <taxon>Agaricales</taxon>
        <taxon>Marasmiineae</taxon>
        <taxon>Mycenaceae</taxon>
        <taxon>Mycena</taxon>
    </lineage>
</organism>